<gene>
    <name evidence="4" type="ORF">D9543_08965</name>
    <name evidence="3" type="ORF">GWO63_011290</name>
</gene>
<dbReference type="InterPro" id="IPR053779">
    <property type="entry name" value="GlpR"/>
</dbReference>
<dbReference type="NCBIfam" id="NF045516">
    <property type="entry name" value="GlpR"/>
    <property type="match status" value="1"/>
</dbReference>
<keyword evidence="2" id="KW-0812">Transmembrane</keyword>
<reference evidence="4 5" key="1">
    <citation type="submission" date="2018-10" db="EMBL/GenBank/DDBJ databases">
        <title>Corynebacterium macginleyi genome sequencing and assembly of the type strain and two clinical samples.</title>
        <authorList>
            <person name="Bernier A.-M."/>
            <person name="Bernard K."/>
        </authorList>
    </citation>
    <scope>NUCLEOTIDE SEQUENCE [LARGE SCALE GENOMIC DNA]</scope>
    <source>
        <strain evidence="4 5">NML 120205</strain>
    </source>
</reference>
<reference evidence="3 6" key="2">
    <citation type="submission" date="2021-01" db="EMBL/GenBank/DDBJ databases">
        <title>Complete genome sequences of Corynebacterium macginleyi strains isolated from infectious keratitis.</title>
        <authorList>
            <person name="Sagerfors S."/>
            <person name="Poehlein A."/>
            <person name="Soderquist B."/>
            <person name="Bruggemann H."/>
        </authorList>
    </citation>
    <scope>NUCLEOTIDE SEQUENCE [LARGE SCALE GENOMIC DNA]</scope>
    <source>
        <strain evidence="3 6">12T220</strain>
    </source>
</reference>
<organism evidence="4 5">
    <name type="scientific">Corynebacterium macginleyi</name>
    <dbReference type="NCBI Taxonomy" id="38290"/>
    <lineage>
        <taxon>Bacteria</taxon>
        <taxon>Bacillati</taxon>
        <taxon>Actinomycetota</taxon>
        <taxon>Actinomycetes</taxon>
        <taxon>Mycobacteriales</taxon>
        <taxon>Corynebacteriaceae</taxon>
        <taxon>Corynebacterium</taxon>
    </lineage>
</organism>
<evidence type="ECO:0000256" key="1">
    <source>
        <dbReference type="SAM" id="MobiDB-lite"/>
    </source>
</evidence>
<feature type="transmembrane region" description="Helical" evidence="2">
    <location>
        <begin position="6"/>
        <end position="23"/>
    </location>
</feature>
<name>A0A3M0FYV7_9CORY</name>
<feature type="region of interest" description="Disordered" evidence="1">
    <location>
        <begin position="54"/>
        <end position="74"/>
    </location>
</feature>
<evidence type="ECO:0000256" key="2">
    <source>
        <dbReference type="SAM" id="Phobius"/>
    </source>
</evidence>
<dbReference type="Proteomes" id="UP000270649">
    <property type="component" value="Unassembled WGS sequence"/>
</dbReference>
<evidence type="ECO:0000313" key="4">
    <source>
        <dbReference type="EMBL" id="RMB57920.1"/>
    </source>
</evidence>
<evidence type="ECO:0000313" key="3">
    <source>
        <dbReference type="EMBL" id="MBM0244800.1"/>
    </source>
</evidence>
<feature type="transmembrane region" description="Helical" evidence="2">
    <location>
        <begin position="357"/>
        <end position="375"/>
    </location>
</feature>
<feature type="transmembrane region" description="Helical" evidence="2">
    <location>
        <begin position="381"/>
        <end position="401"/>
    </location>
</feature>
<comment type="caution">
    <text evidence="4">The sequence shown here is derived from an EMBL/GenBank/DDBJ whole genome shotgun (WGS) entry which is preliminary data.</text>
</comment>
<dbReference type="AlphaFoldDB" id="A0A3M0FYV7"/>
<dbReference type="EMBL" id="JAACBX020000002">
    <property type="protein sequence ID" value="MBM0244800.1"/>
    <property type="molecule type" value="Genomic_DNA"/>
</dbReference>
<feature type="compositionally biased region" description="Low complexity" evidence="1">
    <location>
        <begin position="184"/>
        <end position="198"/>
    </location>
</feature>
<feature type="compositionally biased region" description="Basic and acidic residues" evidence="1">
    <location>
        <begin position="59"/>
        <end position="69"/>
    </location>
</feature>
<keyword evidence="6" id="KW-1185">Reference proteome</keyword>
<feature type="region of interest" description="Disordered" evidence="1">
    <location>
        <begin position="459"/>
        <end position="490"/>
    </location>
</feature>
<keyword evidence="2" id="KW-1133">Transmembrane helix</keyword>
<dbReference type="Proteomes" id="UP001518680">
    <property type="component" value="Unassembled WGS sequence"/>
</dbReference>
<dbReference type="RefSeq" id="WP_121911594.1">
    <property type="nucleotide sequence ID" value="NZ_CP069516.1"/>
</dbReference>
<feature type="compositionally biased region" description="Basic and acidic residues" evidence="1">
    <location>
        <begin position="479"/>
        <end position="490"/>
    </location>
</feature>
<dbReference type="GeneID" id="92746586"/>
<evidence type="ECO:0000313" key="6">
    <source>
        <dbReference type="Proteomes" id="UP001518680"/>
    </source>
</evidence>
<dbReference type="OrthoDB" id="3696421at2"/>
<feature type="compositionally biased region" description="Acidic residues" evidence="1">
    <location>
        <begin position="199"/>
        <end position="212"/>
    </location>
</feature>
<evidence type="ECO:0000313" key="5">
    <source>
        <dbReference type="Proteomes" id="UP000270649"/>
    </source>
</evidence>
<accession>A0A3M0FYV7</accession>
<dbReference type="EMBL" id="REGC01000012">
    <property type="protein sequence ID" value="RMB57920.1"/>
    <property type="molecule type" value="Genomic_DNA"/>
</dbReference>
<feature type="region of interest" description="Disordered" evidence="1">
    <location>
        <begin position="168"/>
        <end position="236"/>
    </location>
</feature>
<keyword evidence="2" id="KW-0472">Membrane</keyword>
<proteinExistence type="predicted"/>
<protein>
    <submittedName>
        <fullName evidence="4">Uncharacterized protein</fullName>
    </submittedName>
</protein>
<sequence>MSTAVPIIAIIVVWLFVLAPWLLGRSNRPMSHTGEAFDDTRLLFSGDSGNVAGRRRPRLRADDVHRSASDDDEGWEVVSAAGTETEREPDQETDVDGLLIGEDAEHRISQAPSRTIAGAARRARAQPFGVGGRAYYSAAVENEINAQDKDSTPAETIEGEVIEESAVPTAATETIDAKDATEVGDSAHMSSASAGSDAGADDADNVLLDDDERAAGQDGGVQRKPSRRDAVAHSTESFTAPASANIAEDAYNYDESYTSPVDVMYRGAVDPAPVVDAEKPDSAESVAGDLELELDTTPEESAEAGSHGAYGAEDAAVSTDLSEDEVAFAQRRLGRGGWDPVADREKSATRYQRRQRMLIGLATAVVLTVALGSVAGGWTWWLAGIAGVLTGAYLAALRAQVRQEQALLRRRVKHLRRARLGVRNADDEALNIPRNLRRPGAVVVEIDDESPDFEHLPLSYSDDEGGDFGGVHAGPNRVGRRDDLAARRAG</sequence>